<dbReference type="Pfam" id="PF18911">
    <property type="entry name" value="PKD_4"/>
    <property type="match status" value="1"/>
</dbReference>
<dbReference type="KEGG" id="aup:AsAng_0014720"/>
<evidence type="ECO:0000313" key="2">
    <source>
        <dbReference type="EMBL" id="BDS10763.1"/>
    </source>
</evidence>
<sequence length="808" mass="87085">MNTKNLNSEVIKATSSNSTVRCSVLKTGFLFFMVMVFSSTSFAQNQFLWTGGGSTDDWTDASNWDYYPYATSDRISPAPFYPGQGGLINPEGPKNDIAIFNNLYDGNCDINASLRVGGIIIEGYTGTLTQINGTRFNVSESDDAGGEGFWDGSISISSGHSDLIAVNAMLAYQARFNFGGPVLASNGFQGGAGIVGGISPSYGLLFAVPLTVENGTFKAPEDETRIRHNATFANGLHFDNSRQGTVVLSNRSAGMATRFYNLGNVHFWDLKVTTNGADPATKEFSGAPCIVENNFMTAGSLGVLGTGSDPIIMNAPIGTEIHIKNDLIVGNVHTTASFEFTGTAAFGNLFLVMNGNDPLDPNQHIRHPYNNDNFSGILPSLKINKPLGNIILEGPTTFNNQIQFIQGILYPTTASTQDALTDDVLVLNTNTSIAGASDASHCNGAIRVRTGKELELPIGKSSLYRPALIKPISGISTGHSIINMYSAEYFDAESVESVLSFETPTLSEISPCEVWAIQKYDNSAADPWTFNLELNYNSTPCFNHELCELAVTRWDLAPNQWVSHGNSGLATTTLAGAPTIRTAIPLVSTDFERSNPRPDLFTFGKLTDDLCSPCEVDVCVNYCFENGEFKFDPIIVYGGGSVPAGISWDFGDGTSTDLNPTHTFISEGIKTISVEVCAAIGADTCCTIYNFQVINTICALPPTTLERQPQTQKDAKQIRVSAGETTTNNLIISPNPSSTGTVQFSLKTTEKGNFEYQIVDHLGERIKTGKITAGEPINLDSSQLAAGSYWISIQFPQHKITKPFVVTH</sequence>
<reference evidence="2" key="1">
    <citation type="submission" date="2022-09" db="EMBL/GenBank/DDBJ databases">
        <title>Aureispira anguillicida sp. nov., isolated from Leptocephalus of Japanese eel Anguilla japonica.</title>
        <authorList>
            <person name="Yuasa K."/>
            <person name="Mekata T."/>
            <person name="Ikunari K."/>
        </authorList>
    </citation>
    <scope>NUCLEOTIDE SEQUENCE</scope>
    <source>
        <strain evidence="2">EL160426</strain>
    </source>
</reference>
<dbReference type="PROSITE" id="PS50093">
    <property type="entry name" value="PKD"/>
    <property type="match status" value="1"/>
</dbReference>
<dbReference type="InterPro" id="IPR000601">
    <property type="entry name" value="PKD_dom"/>
</dbReference>
<dbReference type="CDD" id="cd00146">
    <property type="entry name" value="PKD"/>
    <property type="match status" value="1"/>
</dbReference>
<name>A0A915YCW3_9BACT</name>
<gene>
    <name evidence="2" type="ORF">AsAng_0014720</name>
</gene>
<evidence type="ECO:0000313" key="3">
    <source>
        <dbReference type="Proteomes" id="UP001060919"/>
    </source>
</evidence>
<dbReference type="InterPro" id="IPR026444">
    <property type="entry name" value="Secre_tail"/>
</dbReference>
<organism evidence="2 3">
    <name type="scientific">Aureispira anguillae</name>
    <dbReference type="NCBI Taxonomy" id="2864201"/>
    <lineage>
        <taxon>Bacteria</taxon>
        <taxon>Pseudomonadati</taxon>
        <taxon>Bacteroidota</taxon>
        <taxon>Saprospiria</taxon>
        <taxon>Saprospirales</taxon>
        <taxon>Saprospiraceae</taxon>
        <taxon>Aureispira</taxon>
    </lineage>
</organism>
<dbReference type="Gene3D" id="2.60.40.10">
    <property type="entry name" value="Immunoglobulins"/>
    <property type="match status" value="1"/>
</dbReference>
<keyword evidence="3" id="KW-1185">Reference proteome</keyword>
<dbReference type="InterPro" id="IPR013783">
    <property type="entry name" value="Ig-like_fold"/>
</dbReference>
<dbReference type="InterPro" id="IPR035986">
    <property type="entry name" value="PKD_dom_sf"/>
</dbReference>
<evidence type="ECO:0000259" key="1">
    <source>
        <dbReference type="PROSITE" id="PS50093"/>
    </source>
</evidence>
<feature type="domain" description="PKD" evidence="1">
    <location>
        <begin position="643"/>
        <end position="681"/>
    </location>
</feature>
<dbReference type="NCBIfam" id="TIGR04183">
    <property type="entry name" value="Por_Secre_tail"/>
    <property type="match status" value="1"/>
</dbReference>
<protein>
    <submittedName>
        <fullName evidence="2">T9SS type A sorting domain-containing protein</fullName>
    </submittedName>
</protein>
<dbReference type="SUPFAM" id="SSF49299">
    <property type="entry name" value="PKD domain"/>
    <property type="match status" value="1"/>
</dbReference>
<dbReference type="AlphaFoldDB" id="A0A915YCW3"/>
<dbReference type="Proteomes" id="UP001060919">
    <property type="component" value="Chromosome"/>
</dbReference>
<dbReference type="RefSeq" id="WP_264792032.1">
    <property type="nucleotide sequence ID" value="NZ_AP026867.1"/>
</dbReference>
<dbReference type="EMBL" id="AP026867">
    <property type="protein sequence ID" value="BDS10763.1"/>
    <property type="molecule type" value="Genomic_DNA"/>
</dbReference>
<proteinExistence type="predicted"/>
<dbReference type="Pfam" id="PF18962">
    <property type="entry name" value="Por_Secre_tail"/>
    <property type="match status" value="1"/>
</dbReference>
<accession>A0A915YCW3</accession>